<comment type="caution">
    <text evidence="1">The sequence shown here is derived from an EMBL/GenBank/DDBJ whole genome shotgun (WGS) entry which is preliminary data.</text>
</comment>
<proteinExistence type="predicted"/>
<dbReference type="Proteomes" id="UP001145114">
    <property type="component" value="Unassembled WGS sequence"/>
</dbReference>
<evidence type="ECO:0000313" key="2">
    <source>
        <dbReference type="Proteomes" id="UP001145114"/>
    </source>
</evidence>
<keyword evidence="2" id="KW-1185">Reference proteome</keyword>
<reference evidence="1" key="1">
    <citation type="submission" date="2022-06" db="EMBL/GenBank/DDBJ databases">
        <title>Phylogenomic reconstructions and comparative analyses of Kickxellomycotina fungi.</title>
        <authorList>
            <person name="Reynolds N.K."/>
            <person name="Stajich J.E."/>
            <person name="Barry K."/>
            <person name="Grigoriev I.V."/>
            <person name="Crous P."/>
            <person name="Smith M.E."/>
        </authorList>
    </citation>
    <scope>NUCLEOTIDE SEQUENCE</scope>
    <source>
        <strain evidence="1">RSA 2271</strain>
    </source>
</reference>
<evidence type="ECO:0000313" key="1">
    <source>
        <dbReference type="EMBL" id="KAJ1679968.1"/>
    </source>
</evidence>
<protein>
    <submittedName>
        <fullName evidence="1">Uncharacterized protein</fullName>
    </submittedName>
</protein>
<accession>A0ACC1HW42</accession>
<gene>
    <name evidence="1" type="ORF">EV182_000946</name>
</gene>
<dbReference type="EMBL" id="JAMZIH010000093">
    <property type="protein sequence ID" value="KAJ1679968.1"/>
    <property type="molecule type" value="Genomic_DNA"/>
</dbReference>
<organism evidence="1 2">
    <name type="scientific">Spiromyces aspiralis</name>
    <dbReference type="NCBI Taxonomy" id="68401"/>
    <lineage>
        <taxon>Eukaryota</taxon>
        <taxon>Fungi</taxon>
        <taxon>Fungi incertae sedis</taxon>
        <taxon>Zoopagomycota</taxon>
        <taxon>Kickxellomycotina</taxon>
        <taxon>Kickxellomycetes</taxon>
        <taxon>Kickxellales</taxon>
        <taxon>Kickxellaceae</taxon>
        <taxon>Spiromyces</taxon>
    </lineage>
</organism>
<name>A0ACC1HW42_9FUNG</name>
<sequence>MVQTLKAKRDAKPQNTGGKAVSLTANPSIDDEGDCKPVVVGLDKFSRIDSFAMCELAASKRRGRTSRPVLTRRSSSRASSSAVSLESALDLPSDGEKGGDDFKRRQPVYPGTRRLPDALSASSVNNGTARRRLLLSKQKQQVLDELDDDYQLAKVLSYSLSGGPACQKSRQASSSLSSEAFEPPRLLTPADARNYIVQRAHTLDSQDRARELALAQAPRSPYVVTRGLVPWQGPTTGEGAEDEWRRNTRWRCMWLAASCPPSALGDVIPTTAEEAVAVTTTSSDGGGSDGDIYTTRLLS</sequence>